<name>A0ABW5NHH9_9SPHI</name>
<evidence type="ECO:0000313" key="2">
    <source>
        <dbReference type="EMBL" id="MFD2598136.1"/>
    </source>
</evidence>
<reference evidence="3" key="1">
    <citation type="journal article" date="2019" name="Int. J. Syst. Evol. Microbiol.">
        <title>The Global Catalogue of Microorganisms (GCM) 10K type strain sequencing project: providing services to taxonomists for standard genome sequencing and annotation.</title>
        <authorList>
            <consortium name="The Broad Institute Genomics Platform"/>
            <consortium name="The Broad Institute Genome Sequencing Center for Infectious Disease"/>
            <person name="Wu L."/>
            <person name="Ma J."/>
        </authorList>
    </citation>
    <scope>NUCLEOTIDE SEQUENCE [LARGE SCALE GENOMIC DNA]</scope>
    <source>
        <strain evidence="3">KCTC 42248</strain>
    </source>
</reference>
<proteinExistence type="predicted"/>
<dbReference type="RefSeq" id="WP_380867777.1">
    <property type="nucleotide sequence ID" value="NZ_JBHUMA010000004.1"/>
</dbReference>
<feature type="transmembrane region" description="Helical" evidence="1">
    <location>
        <begin position="36"/>
        <end position="58"/>
    </location>
</feature>
<feature type="transmembrane region" description="Helical" evidence="1">
    <location>
        <begin position="123"/>
        <end position="141"/>
    </location>
</feature>
<protein>
    <recommendedName>
        <fullName evidence="4">RDD family protein</fullName>
    </recommendedName>
</protein>
<accession>A0ABW5NHH9</accession>
<evidence type="ECO:0000313" key="3">
    <source>
        <dbReference type="Proteomes" id="UP001597393"/>
    </source>
</evidence>
<keyword evidence="1" id="KW-1133">Transmembrane helix</keyword>
<evidence type="ECO:0008006" key="4">
    <source>
        <dbReference type="Google" id="ProtNLM"/>
    </source>
</evidence>
<feature type="transmembrane region" description="Helical" evidence="1">
    <location>
        <begin position="156"/>
        <end position="182"/>
    </location>
</feature>
<comment type="caution">
    <text evidence="2">The sequence shown here is derived from an EMBL/GenBank/DDBJ whole genome shotgun (WGS) entry which is preliminary data.</text>
</comment>
<keyword evidence="1" id="KW-0812">Transmembrane</keyword>
<dbReference type="Proteomes" id="UP001597393">
    <property type="component" value="Unassembled WGS sequence"/>
</dbReference>
<gene>
    <name evidence="2" type="ORF">ACFSQ3_04150</name>
</gene>
<keyword evidence="1" id="KW-0472">Membrane</keyword>
<feature type="transmembrane region" description="Helical" evidence="1">
    <location>
        <begin position="70"/>
        <end position="91"/>
    </location>
</feature>
<sequence>MDELDFLKNQWQKEDRFPQIKAQEIRSMLHRSSSSIVQWIFVISILEFLFGLLMSFVLPDLEFRSAFEEYFVLAVEGVFYVVIFYFIYHFFKSFRAIRSTKDAKSLISSIIVTREHVERYVKFNIYFFGFSIVTAGLFSLHEKIFASDVERRTMDIVFYVAIFIALIAIIGWLFIFLVRLYYRVLYGILLKRLNKNYEELLQLEKEVE</sequence>
<dbReference type="EMBL" id="JBHUMA010000004">
    <property type="protein sequence ID" value="MFD2598136.1"/>
    <property type="molecule type" value="Genomic_DNA"/>
</dbReference>
<organism evidence="2 3">
    <name type="scientific">Sphingobacterium corticis</name>
    <dbReference type="NCBI Taxonomy" id="1812823"/>
    <lineage>
        <taxon>Bacteria</taxon>
        <taxon>Pseudomonadati</taxon>
        <taxon>Bacteroidota</taxon>
        <taxon>Sphingobacteriia</taxon>
        <taxon>Sphingobacteriales</taxon>
        <taxon>Sphingobacteriaceae</taxon>
        <taxon>Sphingobacterium</taxon>
    </lineage>
</organism>
<evidence type="ECO:0000256" key="1">
    <source>
        <dbReference type="SAM" id="Phobius"/>
    </source>
</evidence>
<keyword evidence="3" id="KW-1185">Reference proteome</keyword>